<comment type="caution">
    <text evidence="12">The sequence shown here is derived from an EMBL/GenBank/DDBJ whole genome shotgun (WGS) entry which is preliminary data.</text>
</comment>
<name>A0AAD4GMR9_ASPNN</name>
<feature type="region of interest" description="Disordered" evidence="9">
    <location>
        <begin position="533"/>
        <end position="581"/>
    </location>
</feature>
<reference evidence="12" key="1">
    <citation type="journal article" date="2019" name="Beilstein J. Org. Chem.">
        <title>Nanangenines: drimane sesquiterpenoids as the dominant metabolite cohort of a novel Australian fungus, Aspergillus nanangensis.</title>
        <authorList>
            <person name="Lacey H.J."/>
            <person name="Gilchrist C.L.M."/>
            <person name="Crombie A."/>
            <person name="Kalaitzis J.A."/>
            <person name="Vuong D."/>
            <person name="Rutledge P.J."/>
            <person name="Turner P."/>
            <person name="Pitt J.I."/>
            <person name="Lacey E."/>
            <person name="Chooi Y.H."/>
            <person name="Piggott A.M."/>
        </authorList>
    </citation>
    <scope>NUCLEOTIDE SEQUENCE</scope>
    <source>
        <strain evidence="12">MST-FP2251</strain>
    </source>
</reference>
<organism evidence="12 13">
    <name type="scientific">Aspergillus nanangensis</name>
    <dbReference type="NCBI Taxonomy" id="2582783"/>
    <lineage>
        <taxon>Eukaryota</taxon>
        <taxon>Fungi</taxon>
        <taxon>Dikarya</taxon>
        <taxon>Ascomycota</taxon>
        <taxon>Pezizomycotina</taxon>
        <taxon>Eurotiomycetes</taxon>
        <taxon>Eurotiomycetidae</taxon>
        <taxon>Eurotiales</taxon>
        <taxon>Aspergillaceae</taxon>
        <taxon>Aspergillus</taxon>
        <taxon>Aspergillus subgen. Circumdati</taxon>
    </lineage>
</organism>
<dbReference type="Proteomes" id="UP001194746">
    <property type="component" value="Unassembled WGS sequence"/>
</dbReference>
<keyword evidence="5 8" id="KW-0406">Ion transport</keyword>
<evidence type="ECO:0000256" key="2">
    <source>
        <dbReference type="ARBA" id="ARBA00022448"/>
    </source>
</evidence>
<feature type="domain" description="Potassium channel" evidence="11">
    <location>
        <begin position="411"/>
        <end position="481"/>
    </location>
</feature>
<evidence type="ECO:0000256" key="10">
    <source>
        <dbReference type="SAM" id="Phobius"/>
    </source>
</evidence>
<dbReference type="SUPFAM" id="SSF81324">
    <property type="entry name" value="Voltage-gated potassium channels"/>
    <property type="match status" value="2"/>
</dbReference>
<comment type="similarity">
    <text evidence="8">Belongs to the two pore domain potassium channel (TC 1.A.1.8) family.</text>
</comment>
<feature type="transmembrane region" description="Helical" evidence="10">
    <location>
        <begin position="170"/>
        <end position="198"/>
    </location>
</feature>
<dbReference type="AlphaFoldDB" id="A0AAD4GMR9"/>
<comment type="subcellular location">
    <subcellularLocation>
        <location evidence="1">Membrane</location>
        <topology evidence="1">Multi-pass membrane protein</topology>
    </subcellularLocation>
</comment>
<keyword evidence="13" id="KW-1185">Reference proteome</keyword>
<feature type="transmembrane region" description="Helical" evidence="10">
    <location>
        <begin position="458"/>
        <end position="475"/>
    </location>
</feature>
<dbReference type="InterPro" id="IPR013099">
    <property type="entry name" value="K_chnl_dom"/>
</dbReference>
<feature type="transmembrane region" description="Helical" evidence="10">
    <location>
        <begin position="45"/>
        <end position="73"/>
    </location>
</feature>
<dbReference type="FunFam" id="1.10.287.70:FF:000182">
    <property type="entry name" value="Outward-rectifier potassium channel TOK1"/>
    <property type="match status" value="1"/>
</dbReference>
<evidence type="ECO:0000313" key="13">
    <source>
        <dbReference type="Proteomes" id="UP001194746"/>
    </source>
</evidence>
<reference evidence="12" key="2">
    <citation type="submission" date="2020-02" db="EMBL/GenBank/DDBJ databases">
        <authorList>
            <person name="Gilchrist C.L.M."/>
            <person name="Chooi Y.-H."/>
        </authorList>
    </citation>
    <scope>NUCLEOTIDE SEQUENCE</scope>
    <source>
        <strain evidence="12">MST-FP2251</strain>
    </source>
</reference>
<dbReference type="GO" id="GO:0005886">
    <property type="term" value="C:plasma membrane"/>
    <property type="evidence" value="ECO:0007669"/>
    <property type="project" value="TreeGrafter"/>
</dbReference>
<dbReference type="PANTHER" id="PTHR11003:SF342">
    <property type="entry name" value="OUTWARD-RECTIFIER POTASSIUM CHANNEL TOK1"/>
    <property type="match status" value="1"/>
</dbReference>
<evidence type="ECO:0000313" key="12">
    <source>
        <dbReference type="EMBL" id="KAF9883379.1"/>
    </source>
</evidence>
<evidence type="ECO:0000256" key="5">
    <source>
        <dbReference type="ARBA" id="ARBA00023065"/>
    </source>
</evidence>
<feature type="region of interest" description="Disordered" evidence="9">
    <location>
        <begin position="313"/>
        <end position="338"/>
    </location>
</feature>
<feature type="region of interest" description="Disordered" evidence="9">
    <location>
        <begin position="674"/>
        <end position="695"/>
    </location>
</feature>
<keyword evidence="3 8" id="KW-0812">Transmembrane</keyword>
<dbReference type="Pfam" id="PF07885">
    <property type="entry name" value="Ion_trans_2"/>
    <property type="match status" value="2"/>
</dbReference>
<feature type="transmembrane region" description="Helical" evidence="10">
    <location>
        <begin position="399"/>
        <end position="421"/>
    </location>
</feature>
<feature type="transmembrane region" description="Helical" evidence="10">
    <location>
        <begin position="427"/>
        <end position="446"/>
    </location>
</feature>
<feature type="domain" description="Potassium channel" evidence="11">
    <location>
        <begin position="220"/>
        <end position="292"/>
    </location>
</feature>
<dbReference type="InterPro" id="IPR003280">
    <property type="entry name" value="2pore_dom_K_chnl"/>
</dbReference>
<evidence type="ECO:0000256" key="3">
    <source>
        <dbReference type="ARBA" id="ARBA00022692"/>
    </source>
</evidence>
<proteinExistence type="inferred from homology"/>
<evidence type="ECO:0000256" key="1">
    <source>
        <dbReference type="ARBA" id="ARBA00004141"/>
    </source>
</evidence>
<feature type="region of interest" description="Disordered" evidence="9">
    <location>
        <begin position="1"/>
        <end position="40"/>
    </location>
</feature>
<accession>A0AAD4GMR9</accession>
<keyword evidence="7 8" id="KW-0407">Ion channel</keyword>
<feature type="transmembrane region" description="Helical" evidence="10">
    <location>
        <begin position="219"/>
        <end position="244"/>
    </location>
</feature>
<dbReference type="PRINTS" id="PR01333">
    <property type="entry name" value="2POREKCHANEL"/>
</dbReference>
<dbReference type="Gene3D" id="1.10.287.70">
    <property type="match status" value="2"/>
</dbReference>
<evidence type="ECO:0000256" key="8">
    <source>
        <dbReference type="RuleBase" id="RU003857"/>
    </source>
</evidence>
<evidence type="ECO:0000256" key="6">
    <source>
        <dbReference type="ARBA" id="ARBA00023136"/>
    </source>
</evidence>
<feature type="transmembrane region" description="Helical" evidence="10">
    <location>
        <begin position="264"/>
        <end position="285"/>
    </location>
</feature>
<keyword evidence="4 10" id="KW-1133">Transmembrane helix</keyword>
<protein>
    <submittedName>
        <fullName evidence="12">Potassium channel</fullName>
    </submittedName>
</protein>
<dbReference type="PANTHER" id="PTHR11003">
    <property type="entry name" value="POTASSIUM CHANNEL, SUBFAMILY K"/>
    <property type="match status" value="1"/>
</dbReference>
<feature type="transmembrane region" description="Helical" evidence="10">
    <location>
        <begin position="126"/>
        <end position="150"/>
    </location>
</feature>
<sequence length="695" mass="77815">MSPPSTLERPDSRTHQSYIVRASKTGKLGLQFNPRPPDDDEPQDWWFASTAIPLIAATTAPFANVMSIVALAMPWKSRISPGQVDVTLDSQEVLLPDPSWCLGLNATSLACGIAGNIFLLFNFTRVVRYIIALPVSIVLWALSMGILTGITISIDKYDPPAAPNEIYTQAYWYAVIAAAQYFFLTTILIINITGYLLGHYPQYFALSDHQRTLILQTTALGVWLVIGAAVFQRVIGISFAEALYFSDVTILTLGFGDVTAKTSVARGLVFPYSVMGIVILGLVIGSINKFFREIQDANVVRKHIEKRRRATITRANTLEKRSEETTNGNQPNDNDHLSHQATHITYRPRYSRKHPIISTVSALYRTSIGRPKLGDMTDEKARFEAMRAIQNETVYFRRWYRLILSVLAYGILWTCGAAVFWSLEDGLTYFDALYFAFCSLVTIGYGDITPSTNVSKPFFVVWSLLAIPTMTTLITEMSNTIVAGFKRATSLLADWTVLPKRGQYRGMLGRIPLVMRLLEHRAEKRRLQEGFDVGVEPDAERGEEGSVSASLSSSSAASRSRSGHDDDDDPSPPSPDGSARELAQQLAFAITRTAKDVTTGRAKQYSYEEWADFTRMIRITDPTPDGVMLWEDEYGVLNWDWIGEKSPMMAAQTESEWVLDRLCESLVRHVSNYSRERNPRDEDNPTLKKEAAVKF</sequence>
<evidence type="ECO:0000259" key="11">
    <source>
        <dbReference type="Pfam" id="PF07885"/>
    </source>
</evidence>
<feature type="compositionally biased region" description="Low complexity" evidence="9">
    <location>
        <begin position="545"/>
        <end position="560"/>
    </location>
</feature>
<evidence type="ECO:0000256" key="9">
    <source>
        <dbReference type="SAM" id="MobiDB-lite"/>
    </source>
</evidence>
<dbReference type="GO" id="GO:0022841">
    <property type="term" value="F:potassium ion leak channel activity"/>
    <property type="evidence" value="ECO:0007669"/>
    <property type="project" value="TreeGrafter"/>
</dbReference>
<evidence type="ECO:0000256" key="7">
    <source>
        <dbReference type="ARBA" id="ARBA00023303"/>
    </source>
</evidence>
<keyword evidence="2 8" id="KW-0813">Transport</keyword>
<dbReference type="GO" id="GO:0015271">
    <property type="term" value="F:outward rectifier potassium channel activity"/>
    <property type="evidence" value="ECO:0007669"/>
    <property type="project" value="TreeGrafter"/>
</dbReference>
<dbReference type="GO" id="GO:0030322">
    <property type="term" value="P:stabilization of membrane potential"/>
    <property type="evidence" value="ECO:0007669"/>
    <property type="project" value="TreeGrafter"/>
</dbReference>
<evidence type="ECO:0000256" key="4">
    <source>
        <dbReference type="ARBA" id="ARBA00022989"/>
    </source>
</evidence>
<dbReference type="EMBL" id="VCAU01000168">
    <property type="protein sequence ID" value="KAF9883379.1"/>
    <property type="molecule type" value="Genomic_DNA"/>
</dbReference>
<gene>
    <name evidence="12" type="primary">TOK1_1</name>
    <name evidence="12" type="ORF">FE257_003546</name>
</gene>
<keyword evidence="6 10" id="KW-0472">Membrane</keyword>